<dbReference type="CDD" id="cd12432">
    <property type="entry name" value="RRM_ACINU"/>
    <property type="match status" value="1"/>
</dbReference>
<feature type="compositionally biased region" description="Acidic residues" evidence="1">
    <location>
        <begin position="260"/>
        <end position="277"/>
    </location>
</feature>
<dbReference type="Pfam" id="PF16294">
    <property type="entry name" value="RSB_motif"/>
    <property type="match status" value="1"/>
</dbReference>
<reference evidence="3 4" key="1">
    <citation type="submission" date="2019-07" db="EMBL/GenBank/DDBJ databases">
        <title>Chromosome genome assembly for large yellow croaker.</title>
        <authorList>
            <person name="Xiao S."/>
        </authorList>
    </citation>
    <scope>NUCLEOTIDE SEQUENCE [LARGE SCALE GENOMIC DNA]</scope>
    <source>
        <strain evidence="3">JMULYC20181020</strain>
        <tissue evidence="3">Muscle</tissue>
    </source>
</reference>
<feature type="domain" description="SAP" evidence="2">
    <location>
        <begin position="13"/>
        <end position="47"/>
    </location>
</feature>
<dbReference type="InterPro" id="IPR035979">
    <property type="entry name" value="RBD_domain_sf"/>
</dbReference>
<protein>
    <submittedName>
        <fullName evidence="3">Apoptotic chromatin condensation inducer in the nucleus</fullName>
    </submittedName>
</protein>
<feature type="compositionally biased region" description="Acidic residues" evidence="1">
    <location>
        <begin position="101"/>
        <end position="121"/>
    </location>
</feature>
<feature type="compositionally biased region" description="Basic and acidic residues" evidence="1">
    <location>
        <begin position="991"/>
        <end position="1015"/>
    </location>
</feature>
<dbReference type="PANTHER" id="PTHR46589">
    <property type="entry name" value="APOPTOTIC CHROMATIN CONDENSATION INDUCER IN THE NUCLEUS"/>
    <property type="match status" value="1"/>
</dbReference>
<dbReference type="InterPro" id="IPR034257">
    <property type="entry name" value="Acinus_RRM"/>
</dbReference>
<feature type="region of interest" description="Disordered" evidence="1">
    <location>
        <begin position="1027"/>
        <end position="1095"/>
    </location>
</feature>
<feature type="compositionally biased region" description="Basic and acidic residues" evidence="1">
    <location>
        <begin position="1078"/>
        <end position="1095"/>
    </location>
</feature>
<evidence type="ECO:0000313" key="4">
    <source>
        <dbReference type="Proteomes" id="UP000424527"/>
    </source>
</evidence>
<organism evidence="3 4">
    <name type="scientific">Larimichthys crocea</name>
    <name type="common">Large yellow croaker</name>
    <name type="synonym">Pseudosciaena crocea</name>
    <dbReference type="NCBI Taxonomy" id="215358"/>
    <lineage>
        <taxon>Eukaryota</taxon>
        <taxon>Metazoa</taxon>
        <taxon>Chordata</taxon>
        <taxon>Craniata</taxon>
        <taxon>Vertebrata</taxon>
        <taxon>Euteleostomi</taxon>
        <taxon>Actinopterygii</taxon>
        <taxon>Neopterygii</taxon>
        <taxon>Teleostei</taxon>
        <taxon>Neoteleostei</taxon>
        <taxon>Acanthomorphata</taxon>
        <taxon>Eupercaria</taxon>
        <taxon>Sciaenidae</taxon>
        <taxon>Larimichthys</taxon>
    </lineage>
</organism>
<evidence type="ECO:0000256" key="1">
    <source>
        <dbReference type="SAM" id="MobiDB-lite"/>
    </source>
</evidence>
<name>A0A6G0HJK3_LARCR</name>
<feature type="region of interest" description="Disordered" evidence="1">
    <location>
        <begin position="95"/>
        <end position="732"/>
    </location>
</feature>
<dbReference type="InterPro" id="IPR036361">
    <property type="entry name" value="SAP_dom_sf"/>
</dbReference>
<dbReference type="FunFam" id="1.10.720.30:FF:000039">
    <property type="entry name" value="Uncharacterized protein"/>
    <property type="match status" value="1"/>
</dbReference>
<dbReference type="GO" id="GO:0008380">
    <property type="term" value="P:RNA splicing"/>
    <property type="evidence" value="ECO:0007669"/>
    <property type="project" value="TreeGrafter"/>
</dbReference>
<comment type="caution">
    <text evidence="3">The sequence shown here is derived from an EMBL/GenBank/DDBJ whole genome shotgun (WGS) entry which is preliminary data.</text>
</comment>
<feature type="region of interest" description="Disordered" evidence="1">
    <location>
        <begin position="966"/>
        <end position="1015"/>
    </location>
</feature>
<keyword evidence="4" id="KW-1185">Reference proteome</keyword>
<feature type="compositionally biased region" description="Polar residues" evidence="1">
    <location>
        <begin position="426"/>
        <end position="442"/>
    </location>
</feature>
<feature type="compositionally biased region" description="Basic and acidic residues" evidence="1">
    <location>
        <begin position="762"/>
        <end position="772"/>
    </location>
</feature>
<dbReference type="Gene3D" id="3.30.70.330">
    <property type="match status" value="1"/>
</dbReference>
<feature type="compositionally biased region" description="Polar residues" evidence="1">
    <location>
        <begin position="52"/>
        <end position="74"/>
    </location>
</feature>
<feature type="compositionally biased region" description="Basic and acidic residues" evidence="1">
    <location>
        <begin position="1122"/>
        <end position="1162"/>
    </location>
</feature>
<feature type="region of interest" description="Disordered" evidence="1">
    <location>
        <begin position="750"/>
        <end position="874"/>
    </location>
</feature>
<dbReference type="InterPro" id="IPR003034">
    <property type="entry name" value="SAP_dom"/>
</dbReference>
<feature type="region of interest" description="Disordered" evidence="1">
    <location>
        <begin position="1122"/>
        <end position="1221"/>
    </location>
</feature>
<sequence>MADEDITLDGKPLQSLRVADLKAALEQRNLPKSGQKNTLVKRLKGALMLENLQKSSSSHSGLQPNSQIGEEMSQNSFIKQYLATQQELLRQRLEREAQRDEEADESPAVPEEDEDHSEDNDSSSYVSDKHRSIPSQHSMNRAEEKRGESVIGHSLMAGDPGIGPGPTLHPHESLEAPGARMQRSTFHQGHKEPPAPSPPRAVASLSVRVLGQPDRQGLPPAVSRAQEKEGTAPSEPGSAHPVLHLSRSAGVSAGGHVHEDNDEDDSGDDESEDDEDWGPGPGGARRGNRAPPQPQQMPPSVPSTVARSKRKLQLPQHIPPPQAHHTPMQLRHPTPPPSPPPDLFPLPDTPKQSPPDTDDQEGEGPEAARGSRGAPFPPSTLQRQDSDSSSRSSSPEPPVKRRPGPLSLLVHKMESEGAFRAVAATSGETARSTAGPATSSESPLHKLEKKRLHDNREVEEAKRLKEEKEREQRKTQEQEKEKKRLEGEKEKERKRLEEEEKLRQKEEKEKERKRQEAEKERKRQEEEKEKERKRRDEEKQREEKLQKEKTQKTTIKDKVAVQDSGSSSDSDSKSDSSSNSSQSSSSSSGDKARPASHLKKADRGQEAEDEKKTNLSKEVEKRYLSKREVSEPSAATVTEVEPDSESSMAQQPPSGAEPDNNEGRLEESTTPKAFAARKISLTSSKTSPGATDGGAGDADTGTAAGRKRRWGSSTSVTAKKPSISITTDSLKSLIPDIKVNQEAVVELHPEELQLSGDEESLDASRGDQDKGLKIRRTVTQVVPGDNQENGQTNEEEDEVEKPEKEKQRRTSRDKRKNSVSEEALETQTSVKLDGEAKKVTPSESLVRRSISQQKSGVSVTIDDPVRTTSQPSPSQAKISNIIHVTNLVRPFTLGQLKELLNRTGVVMEEGFWIDKIKSHCFVTYTTTKEAFASRAALHGVKWPQSNPKVLSVEFCEQAELDFHKGVLKPEKEEEPAAPLIAPQPRLPPLMPERENRDRERDRDRERERDRERDRGMGGVRDLWAEREREMERRERARGEREWDRDKVREFARPGEDGQRSRSRDRERRRRERAKSKERKTDKKAEKGDEPPAKLLDDLFLKTKAAPCIYWLPLTEEQAAQRLLDRTERQKERERRRKEQQEEEDKKREEEKKERLKGREKDGNAAASGGGGGAAGDRERDRGRDREGDKKRDSGHRPRRPSAGASAGRGSRSRSNPRDRRR</sequence>
<feature type="compositionally biased region" description="Basic and acidic residues" evidence="1">
    <location>
        <begin position="454"/>
        <end position="560"/>
    </location>
</feature>
<dbReference type="Proteomes" id="UP000424527">
    <property type="component" value="Unassembled WGS sequence"/>
</dbReference>
<dbReference type="SUPFAM" id="SSF68906">
    <property type="entry name" value="SAP domain"/>
    <property type="match status" value="1"/>
</dbReference>
<feature type="compositionally biased region" description="Low complexity" evidence="1">
    <location>
        <begin position="1200"/>
        <end position="1213"/>
    </location>
</feature>
<dbReference type="GO" id="GO:0003723">
    <property type="term" value="F:RNA binding"/>
    <property type="evidence" value="ECO:0007669"/>
    <property type="project" value="TreeGrafter"/>
</dbReference>
<dbReference type="AlphaFoldDB" id="A0A6G0HJK3"/>
<dbReference type="PANTHER" id="PTHR46589:SF1">
    <property type="entry name" value="APOPTOTIC CHROMATIN CONDENSATION INDUCER IN THE NUCLEUS"/>
    <property type="match status" value="1"/>
</dbReference>
<dbReference type="InterPro" id="IPR012677">
    <property type="entry name" value="Nucleotide-bd_a/b_plait_sf"/>
</dbReference>
<feature type="compositionally biased region" description="Pro residues" evidence="1">
    <location>
        <begin position="333"/>
        <end position="348"/>
    </location>
</feature>
<feature type="compositionally biased region" description="Polar residues" evidence="1">
    <location>
        <begin position="711"/>
        <end position="730"/>
    </location>
</feature>
<feature type="compositionally biased region" description="Basic and acidic residues" evidence="1">
    <location>
        <begin position="1175"/>
        <end position="1195"/>
    </location>
</feature>
<evidence type="ECO:0000259" key="2">
    <source>
        <dbReference type="PROSITE" id="PS50800"/>
    </source>
</evidence>
<dbReference type="InterPro" id="IPR052793">
    <property type="entry name" value="EJC-associated_protein"/>
</dbReference>
<feature type="compositionally biased region" description="Basic and acidic residues" evidence="1">
    <location>
        <begin position="801"/>
        <end position="810"/>
    </location>
</feature>
<dbReference type="SMART" id="SM00513">
    <property type="entry name" value="SAP"/>
    <property type="match status" value="1"/>
</dbReference>
<proteinExistence type="predicted"/>
<feature type="compositionally biased region" description="Basic residues" evidence="1">
    <location>
        <begin position="1066"/>
        <end position="1077"/>
    </location>
</feature>
<feature type="compositionally biased region" description="Basic and acidic residues" evidence="1">
    <location>
        <begin position="1027"/>
        <end position="1065"/>
    </location>
</feature>
<gene>
    <name evidence="3" type="ORF">D5F01_LYC22813</name>
</gene>
<feature type="region of interest" description="Disordered" evidence="1">
    <location>
        <begin position="50"/>
        <end position="74"/>
    </location>
</feature>
<dbReference type="GO" id="GO:0061574">
    <property type="term" value="C:ASAP complex"/>
    <property type="evidence" value="ECO:0007669"/>
    <property type="project" value="TreeGrafter"/>
</dbReference>
<evidence type="ECO:0000313" key="3">
    <source>
        <dbReference type="EMBL" id="KAE8279227.1"/>
    </source>
</evidence>
<feature type="compositionally biased region" description="Low complexity" evidence="1">
    <location>
        <begin position="562"/>
        <end position="589"/>
    </location>
</feature>
<feature type="compositionally biased region" description="Basic and acidic residues" evidence="1">
    <location>
        <begin position="599"/>
        <end position="630"/>
    </location>
</feature>
<dbReference type="SUPFAM" id="SSF54928">
    <property type="entry name" value="RNA-binding domain, RBD"/>
    <property type="match status" value="1"/>
</dbReference>
<feature type="compositionally biased region" description="Polar residues" evidence="1">
    <location>
        <begin position="849"/>
        <end position="858"/>
    </location>
</feature>
<dbReference type="GO" id="GO:0071011">
    <property type="term" value="C:precatalytic spliceosome"/>
    <property type="evidence" value="ECO:0007669"/>
    <property type="project" value="TreeGrafter"/>
</dbReference>
<dbReference type="InterPro" id="IPR032552">
    <property type="entry name" value="RSB_motif"/>
</dbReference>
<dbReference type="PROSITE" id="PS50800">
    <property type="entry name" value="SAP"/>
    <property type="match status" value="1"/>
</dbReference>
<dbReference type="Pfam" id="PF02037">
    <property type="entry name" value="SAP"/>
    <property type="match status" value="1"/>
</dbReference>
<dbReference type="EMBL" id="REGW02000023">
    <property type="protein sequence ID" value="KAE8279227.1"/>
    <property type="molecule type" value="Genomic_DNA"/>
</dbReference>
<accession>A0A6G0HJK3</accession>
<feature type="compositionally biased region" description="Pro residues" evidence="1">
    <location>
        <begin position="291"/>
        <end position="301"/>
    </location>
</feature>